<dbReference type="Proteomes" id="UP000530530">
    <property type="component" value="Unassembled WGS sequence"/>
</dbReference>
<proteinExistence type="predicted"/>
<keyword evidence="3" id="KW-1185">Reference proteome</keyword>
<feature type="compositionally biased region" description="Low complexity" evidence="1">
    <location>
        <begin position="1"/>
        <end position="14"/>
    </location>
</feature>
<gene>
    <name evidence="2" type="ORF">BJY27_009928</name>
</gene>
<evidence type="ECO:0000313" key="3">
    <source>
        <dbReference type="Proteomes" id="UP000530530"/>
    </source>
</evidence>
<feature type="region of interest" description="Disordered" evidence="1">
    <location>
        <begin position="1"/>
        <end position="33"/>
    </location>
</feature>
<sequence>MPLALDPLDAAQPLVGRRARTRTAAEPTVGSAK</sequence>
<evidence type="ECO:0000256" key="1">
    <source>
        <dbReference type="SAM" id="MobiDB-lite"/>
    </source>
</evidence>
<name>A0ABR6M3J8_9ACTN</name>
<dbReference type="EMBL" id="JACHNG010000002">
    <property type="protein sequence ID" value="MBB4788881.1"/>
    <property type="molecule type" value="Genomic_DNA"/>
</dbReference>
<accession>A0ABR6M3J8</accession>
<evidence type="ECO:0000313" key="2">
    <source>
        <dbReference type="EMBL" id="MBB4788881.1"/>
    </source>
</evidence>
<comment type="caution">
    <text evidence="2">The sequence shown here is derived from an EMBL/GenBank/DDBJ whole genome shotgun (WGS) entry which is preliminary data.</text>
</comment>
<protein>
    <submittedName>
        <fullName evidence="2">Uncharacterized protein</fullName>
    </submittedName>
</protein>
<organism evidence="2 3">
    <name type="scientific">Streptomyces rapamycinicus</name>
    <dbReference type="NCBI Taxonomy" id="1226757"/>
    <lineage>
        <taxon>Bacteria</taxon>
        <taxon>Bacillati</taxon>
        <taxon>Actinomycetota</taxon>
        <taxon>Actinomycetes</taxon>
        <taxon>Kitasatosporales</taxon>
        <taxon>Streptomycetaceae</taxon>
        <taxon>Streptomyces</taxon>
        <taxon>Streptomyces violaceusniger group</taxon>
    </lineage>
</organism>
<reference evidence="2 3" key="1">
    <citation type="submission" date="2020-08" db="EMBL/GenBank/DDBJ databases">
        <title>Sequencing the genomes of 1000 actinobacteria strains.</title>
        <authorList>
            <person name="Klenk H.-P."/>
        </authorList>
    </citation>
    <scope>NUCLEOTIDE SEQUENCE [LARGE SCALE GENOMIC DNA]</scope>
    <source>
        <strain evidence="2 3">DSM 41530</strain>
    </source>
</reference>